<dbReference type="Proteomes" id="UP000680038">
    <property type="component" value="Unassembled WGS sequence"/>
</dbReference>
<reference evidence="1" key="1">
    <citation type="submission" date="2021-04" db="EMBL/GenBank/DDBJ databases">
        <authorList>
            <person name="Rodrigo-Torres L."/>
            <person name="Arahal R. D."/>
            <person name="Lucena T."/>
        </authorList>
    </citation>
    <scope>NUCLEOTIDE SEQUENCE</scope>
    <source>
        <strain evidence="1">CECT 9275</strain>
    </source>
</reference>
<comment type="caution">
    <text evidence="1">The sequence shown here is derived from an EMBL/GenBank/DDBJ whole genome shotgun (WGS) entry which is preliminary data.</text>
</comment>
<evidence type="ECO:0000313" key="1">
    <source>
        <dbReference type="EMBL" id="CAG5011934.1"/>
    </source>
</evidence>
<protein>
    <submittedName>
        <fullName evidence="1">Uncharacterized protein</fullName>
    </submittedName>
</protein>
<accession>A0A916JGH4</accession>
<name>A0A916JGH4_9BACT</name>
<keyword evidence="2" id="KW-1185">Reference proteome</keyword>
<evidence type="ECO:0000313" key="2">
    <source>
        <dbReference type="Proteomes" id="UP000680038"/>
    </source>
</evidence>
<dbReference type="AlphaFoldDB" id="A0A916JGH4"/>
<organism evidence="1 2">
    <name type="scientific">Dyadobacter helix</name>
    <dbReference type="NCBI Taxonomy" id="2822344"/>
    <lineage>
        <taxon>Bacteria</taxon>
        <taxon>Pseudomonadati</taxon>
        <taxon>Bacteroidota</taxon>
        <taxon>Cytophagia</taxon>
        <taxon>Cytophagales</taxon>
        <taxon>Spirosomataceae</taxon>
        <taxon>Dyadobacter</taxon>
    </lineage>
</organism>
<proteinExistence type="predicted"/>
<gene>
    <name evidence="1" type="ORF">DYBT9275_05059</name>
</gene>
<sequence length="33" mass="3914">MSTRYQMKLPEYLLQIQLNLSKGSFNFSNFNSL</sequence>
<dbReference type="EMBL" id="CAJRAF010000002">
    <property type="protein sequence ID" value="CAG5011934.1"/>
    <property type="molecule type" value="Genomic_DNA"/>
</dbReference>